<keyword evidence="3" id="KW-1185">Reference proteome</keyword>
<feature type="region of interest" description="Disordered" evidence="1">
    <location>
        <begin position="1"/>
        <end position="68"/>
    </location>
</feature>
<evidence type="ECO:0000256" key="1">
    <source>
        <dbReference type="SAM" id="MobiDB-lite"/>
    </source>
</evidence>
<feature type="compositionally biased region" description="Basic and acidic residues" evidence="1">
    <location>
        <begin position="1"/>
        <end position="22"/>
    </location>
</feature>
<feature type="compositionally biased region" description="Basic and acidic residues" evidence="1">
    <location>
        <begin position="51"/>
        <end position="68"/>
    </location>
</feature>
<dbReference type="AlphaFoldDB" id="A0A5B7IQN6"/>
<comment type="caution">
    <text evidence="2">The sequence shown here is derived from an EMBL/GenBank/DDBJ whole genome shotgun (WGS) entry which is preliminary data.</text>
</comment>
<accession>A0A5B7IQN6</accession>
<gene>
    <name evidence="2" type="ORF">E2C01_080938</name>
</gene>
<feature type="compositionally biased region" description="Basic and acidic residues" evidence="1">
    <location>
        <begin position="34"/>
        <end position="44"/>
    </location>
</feature>
<protein>
    <submittedName>
        <fullName evidence="2">Uncharacterized protein</fullName>
    </submittedName>
</protein>
<dbReference type="Proteomes" id="UP000324222">
    <property type="component" value="Unassembled WGS sequence"/>
</dbReference>
<proteinExistence type="predicted"/>
<reference evidence="2 3" key="1">
    <citation type="submission" date="2019-05" db="EMBL/GenBank/DDBJ databases">
        <title>Another draft genome of Portunus trituberculatus and its Hox gene families provides insights of decapod evolution.</title>
        <authorList>
            <person name="Jeong J.-H."/>
            <person name="Song I."/>
            <person name="Kim S."/>
            <person name="Choi T."/>
            <person name="Kim D."/>
            <person name="Ryu S."/>
            <person name="Kim W."/>
        </authorList>
    </citation>
    <scope>NUCLEOTIDE SEQUENCE [LARGE SCALE GENOMIC DNA]</scope>
    <source>
        <tissue evidence="2">Muscle</tissue>
    </source>
</reference>
<sequence>MERTRSRSRSRTETNGKFEASLETKTFLGWDFPQDPREGPREDEVLGLPNEDGREPVECRKRSEAWGY</sequence>
<evidence type="ECO:0000313" key="2">
    <source>
        <dbReference type="EMBL" id="MPC86122.1"/>
    </source>
</evidence>
<evidence type="ECO:0000313" key="3">
    <source>
        <dbReference type="Proteomes" id="UP000324222"/>
    </source>
</evidence>
<organism evidence="2 3">
    <name type="scientific">Portunus trituberculatus</name>
    <name type="common">Swimming crab</name>
    <name type="synonym">Neptunus trituberculatus</name>
    <dbReference type="NCBI Taxonomy" id="210409"/>
    <lineage>
        <taxon>Eukaryota</taxon>
        <taxon>Metazoa</taxon>
        <taxon>Ecdysozoa</taxon>
        <taxon>Arthropoda</taxon>
        <taxon>Crustacea</taxon>
        <taxon>Multicrustacea</taxon>
        <taxon>Malacostraca</taxon>
        <taxon>Eumalacostraca</taxon>
        <taxon>Eucarida</taxon>
        <taxon>Decapoda</taxon>
        <taxon>Pleocyemata</taxon>
        <taxon>Brachyura</taxon>
        <taxon>Eubrachyura</taxon>
        <taxon>Portunoidea</taxon>
        <taxon>Portunidae</taxon>
        <taxon>Portuninae</taxon>
        <taxon>Portunus</taxon>
    </lineage>
</organism>
<dbReference type="EMBL" id="VSRR010070518">
    <property type="protein sequence ID" value="MPC86122.1"/>
    <property type="molecule type" value="Genomic_DNA"/>
</dbReference>
<name>A0A5B7IQN6_PORTR</name>